<dbReference type="Proteomes" id="UP000472372">
    <property type="component" value="Chromosome 11"/>
</dbReference>
<dbReference type="EMBL" id="HG992987">
    <property type="protein sequence ID" value="CAE7214433.1"/>
    <property type="molecule type" value="Genomic_DNA"/>
</dbReference>
<dbReference type="Pfam" id="PF18661">
    <property type="entry name" value="AvrLm4-7"/>
    <property type="match status" value="1"/>
</dbReference>
<gene>
    <name evidence="2" type="ORF">PTTW11_10555</name>
</gene>
<evidence type="ECO:0000313" key="2">
    <source>
        <dbReference type="EMBL" id="CAE7214433.1"/>
    </source>
</evidence>
<evidence type="ECO:0000313" key="3">
    <source>
        <dbReference type="Proteomes" id="UP000472372"/>
    </source>
</evidence>
<sequence length="126" mass="14260">MQLLLPVLLVTNILGLASACTQWQIQFKSKSNGCELDAGLFRNLCNEMPAKYLIYNEQNKGRLGVHITASTFCDPCGQQSPRCYCLVQFWRYSEWISNYIPALPHDTWEIDPSLPAGQLSDETIDC</sequence>
<dbReference type="InterPro" id="IPR040621">
    <property type="entry name" value="AvrLm4-7"/>
</dbReference>
<proteinExistence type="predicted"/>
<accession>A0A6S6WE99</accession>
<evidence type="ECO:0000259" key="1">
    <source>
        <dbReference type="Pfam" id="PF18661"/>
    </source>
</evidence>
<feature type="domain" description="Avirulence Effector AvrLm4-7" evidence="1">
    <location>
        <begin position="20"/>
        <end position="108"/>
    </location>
</feature>
<name>A0A6S6WE99_9PLEO</name>
<dbReference type="AlphaFoldDB" id="A0A6S6WE99"/>
<reference evidence="2" key="1">
    <citation type="submission" date="2021-02" db="EMBL/GenBank/DDBJ databases">
        <authorList>
            <person name="Syme A R."/>
            <person name="Syme A R."/>
            <person name="Moolhuijzen P."/>
        </authorList>
    </citation>
    <scope>NUCLEOTIDE SEQUENCE</scope>
    <source>
        <strain evidence="2">W1-1</strain>
    </source>
</reference>
<protein>
    <recommendedName>
        <fullName evidence="1">Avirulence Effector AvrLm4-7 domain-containing protein</fullName>
    </recommendedName>
</protein>
<dbReference type="Gene3D" id="3.30.70.2910">
    <property type="match status" value="1"/>
</dbReference>
<organism evidence="2 3">
    <name type="scientific">Pyrenophora teres f. teres</name>
    <dbReference type="NCBI Taxonomy" id="97479"/>
    <lineage>
        <taxon>Eukaryota</taxon>
        <taxon>Fungi</taxon>
        <taxon>Dikarya</taxon>
        <taxon>Ascomycota</taxon>
        <taxon>Pezizomycotina</taxon>
        <taxon>Dothideomycetes</taxon>
        <taxon>Pleosporomycetidae</taxon>
        <taxon>Pleosporales</taxon>
        <taxon>Pleosporineae</taxon>
        <taxon>Pleosporaceae</taxon>
        <taxon>Pyrenophora</taxon>
    </lineage>
</organism>